<protein>
    <submittedName>
        <fullName evidence="2">Uncharacterized protein</fullName>
    </submittedName>
</protein>
<sequence>MTPYSSFFSFFYFFFPLLFIPLLCARVCVWSTWGPSFNHFRCDFYELFFFVFVPSCRAGKHGERKRGEKEKDVR</sequence>
<dbReference type="KEGG" id="tbr:Tb09.160.5630"/>
<keyword evidence="1" id="KW-0812">Transmembrane</keyword>
<evidence type="ECO:0000313" key="3">
    <source>
        <dbReference type="Proteomes" id="UP000008524"/>
    </source>
</evidence>
<dbReference type="AlphaFoldDB" id="Q38EI5"/>
<name>Q38EI5_TRYB2</name>
<dbReference type="GeneID" id="3660455"/>
<dbReference type="InParanoid" id="Q38EI5"/>
<dbReference type="EMBL" id="CM000207">
    <property type="protein sequence ID" value="EAN76785.1"/>
    <property type="molecule type" value="Genomic_DNA"/>
</dbReference>
<keyword evidence="1" id="KW-1133">Transmembrane helix</keyword>
<proteinExistence type="predicted"/>
<dbReference type="RefSeq" id="XP_827115.1">
    <property type="nucleotide sequence ID" value="XM_822022.1"/>
</dbReference>
<dbReference type="PaxDb" id="5691-EAN76785"/>
<evidence type="ECO:0000256" key="1">
    <source>
        <dbReference type="SAM" id="Phobius"/>
    </source>
</evidence>
<keyword evidence="1" id="KW-0472">Membrane</keyword>
<accession>Q38EI5</accession>
<keyword evidence="3" id="KW-1185">Reference proteome</keyword>
<evidence type="ECO:0000313" key="2">
    <source>
        <dbReference type="EMBL" id="EAN76785.1"/>
    </source>
</evidence>
<feature type="transmembrane region" description="Helical" evidence="1">
    <location>
        <begin position="6"/>
        <end position="29"/>
    </location>
</feature>
<reference evidence="2 3" key="1">
    <citation type="journal article" date="2005" name="Science">
        <title>Comparative genomics of trypanosomatid parasitic protozoa.</title>
        <authorList>
            <person name="El-Sayed N.M."/>
            <person name="Myler P.J."/>
            <person name="Blandin G."/>
            <person name="Berriman M."/>
            <person name="Crabtree J."/>
            <person name="Aggarwal G."/>
            <person name="Caler E."/>
            <person name="Renauld H."/>
            <person name="Worthey E.A."/>
            <person name="Hertz-Fowler C."/>
            <person name="Ghedin E."/>
            <person name="Peacock C."/>
            <person name="Bartholomeu D.C."/>
            <person name="Haas B.J."/>
            <person name="Tran A.N."/>
            <person name="Wortman J.R."/>
            <person name="Alsmark U.C."/>
            <person name="Angiuoli S."/>
            <person name="Anupama A."/>
            <person name="Badger J."/>
            <person name="Bringaud F."/>
            <person name="Cadag E."/>
            <person name="Carlton J.M."/>
            <person name="Cerqueira G.C."/>
            <person name="Creasy T."/>
            <person name="Delcher A.L."/>
            <person name="Djikeng A."/>
            <person name="Embley T.M."/>
            <person name="Hauser C."/>
            <person name="Ivens A.C."/>
            <person name="Kummerfeld S.K."/>
            <person name="Pereira-Leal J.B."/>
            <person name="Nilsson D."/>
            <person name="Peterson J."/>
            <person name="Salzberg S.L."/>
            <person name="Shallom J."/>
            <person name="Silva J.C."/>
            <person name="Sundaram J."/>
            <person name="Westenberger S."/>
            <person name="White O."/>
            <person name="Melville S.E."/>
            <person name="Donelson J.E."/>
            <person name="Andersson B."/>
            <person name="Stuart K.D."/>
            <person name="Hall N."/>
        </authorList>
    </citation>
    <scope>NUCLEOTIDE SEQUENCE [LARGE SCALE GENOMIC DNA]</scope>
    <source>
        <strain evidence="2 3">927/4 GUTat10.1</strain>
    </source>
</reference>
<dbReference type="Proteomes" id="UP000008524">
    <property type="component" value="Chromosome 9"/>
</dbReference>
<gene>
    <name evidence="2" type="ORF">Tb09.160.5630</name>
</gene>
<reference evidence="2 3" key="2">
    <citation type="journal article" date="2005" name="Science">
        <title>The genome of the African trypanosome Trypanosoma brucei.</title>
        <authorList>
            <person name="Berriman M."/>
            <person name="Ghedin E."/>
            <person name="Hertz-Fowler C."/>
            <person name="Blandin G."/>
            <person name="Renauld H."/>
            <person name="Bartholomeu D.C."/>
            <person name="Lennard N.J."/>
            <person name="Caler E."/>
            <person name="Hamlin N.E."/>
            <person name="Haas B."/>
            <person name="Bohme U."/>
            <person name="Hannick L."/>
            <person name="Aslett M.A."/>
            <person name="Shallom J."/>
            <person name="Marcello L."/>
            <person name="Hou L."/>
            <person name="Wickstead B."/>
            <person name="Alsmark U.C."/>
            <person name="Arrowsmith C."/>
            <person name="Atkin R.J."/>
            <person name="Barron A.J."/>
            <person name="Bringaud F."/>
            <person name="Brooks K."/>
            <person name="Carrington M."/>
            <person name="Cherevach I."/>
            <person name="Chillingworth T.J."/>
            <person name="Churcher C."/>
            <person name="Clark L.N."/>
            <person name="Corton C.H."/>
            <person name="Cronin A."/>
            <person name="Davies R.M."/>
            <person name="Doggett J."/>
            <person name="Djikeng A."/>
            <person name="Feldblyum T."/>
            <person name="Field M.C."/>
            <person name="Fraser A."/>
            <person name="Goodhead I."/>
            <person name="Hance Z."/>
            <person name="Harper D."/>
            <person name="Harris B.R."/>
            <person name="Hauser H."/>
            <person name="Hostetler J."/>
            <person name="Ivens A."/>
            <person name="Jagels K."/>
            <person name="Johnson D."/>
            <person name="Johnson J."/>
            <person name="Jones K."/>
            <person name="Kerhornou A.X."/>
            <person name="Koo H."/>
            <person name="Larke N."/>
            <person name="Landfear S."/>
            <person name="Larkin C."/>
            <person name="Leech V."/>
            <person name="Line A."/>
            <person name="Lord A."/>
            <person name="Macleod A."/>
            <person name="Mooney P.J."/>
            <person name="Moule S."/>
            <person name="Martin D.M."/>
            <person name="Morgan G.W."/>
            <person name="Mungall K."/>
            <person name="Norbertczak H."/>
            <person name="Ormond D."/>
            <person name="Pai G."/>
            <person name="Peacock C.S."/>
            <person name="Peterson J."/>
            <person name="Quail M.A."/>
            <person name="Rabbinowitsch E."/>
            <person name="Rajandream M.A."/>
            <person name="Reitter C."/>
            <person name="Salzberg S.L."/>
            <person name="Sanders M."/>
            <person name="Schobel S."/>
            <person name="Sharp S."/>
            <person name="Simmonds M."/>
            <person name="Simpson A.J."/>
            <person name="Tallon L."/>
            <person name="Turner C.M."/>
            <person name="Tait A."/>
            <person name="Tivey A.R."/>
            <person name="Van Aken S."/>
            <person name="Walker D."/>
            <person name="Wanless D."/>
            <person name="Wang S."/>
            <person name="White B."/>
            <person name="White O."/>
            <person name="Whitehead S."/>
            <person name="Woodward J."/>
            <person name="Wortman J."/>
            <person name="Adams M.D."/>
            <person name="Embley T.M."/>
            <person name="Gull K."/>
            <person name="Ullu E."/>
            <person name="Barry J.D."/>
            <person name="Fairlamb A.H."/>
            <person name="Opperdoes F."/>
            <person name="Barrell B.G."/>
            <person name="Donelson J.E."/>
            <person name="Hall N."/>
            <person name="Fraser C.M."/>
            <person name="Melville S.E."/>
            <person name="El-Sayed N.M."/>
        </authorList>
    </citation>
    <scope>NUCLEOTIDE SEQUENCE [LARGE SCALE GENOMIC DNA]</scope>
    <source>
        <strain evidence="2 3">927/4 GUTat10.1</strain>
    </source>
</reference>
<organism evidence="2 3">
    <name type="scientific">Trypanosoma brucei brucei (strain 927/4 GUTat10.1)</name>
    <dbReference type="NCBI Taxonomy" id="185431"/>
    <lineage>
        <taxon>Eukaryota</taxon>
        <taxon>Discoba</taxon>
        <taxon>Euglenozoa</taxon>
        <taxon>Kinetoplastea</taxon>
        <taxon>Metakinetoplastina</taxon>
        <taxon>Trypanosomatida</taxon>
        <taxon>Trypanosomatidae</taxon>
        <taxon>Trypanosoma</taxon>
    </lineage>
</organism>